<dbReference type="InterPro" id="IPR035369">
    <property type="entry name" value="Nrap_D4"/>
</dbReference>
<evidence type="ECO:0000259" key="12">
    <source>
        <dbReference type="Pfam" id="PF17407"/>
    </source>
</evidence>
<keyword evidence="3 5" id="KW-0694">RNA-binding</keyword>
<evidence type="ECO:0000256" key="4">
    <source>
        <dbReference type="ARBA" id="ARBA00023242"/>
    </source>
</evidence>
<evidence type="ECO:0000256" key="6">
    <source>
        <dbReference type="SAM" id="MobiDB-lite"/>
    </source>
</evidence>
<feature type="region of interest" description="Disordered" evidence="6">
    <location>
        <begin position="1185"/>
        <end position="1204"/>
    </location>
</feature>
<dbReference type="Pfam" id="PF17407">
    <property type="entry name" value="Nrap_D6"/>
    <property type="match status" value="1"/>
</dbReference>
<protein>
    <recommendedName>
        <fullName evidence="5">U3 small nucleolar RNA-associated protein 22</fullName>
    </recommendedName>
</protein>
<dbReference type="Gene3D" id="1.10.1410.10">
    <property type="match status" value="1"/>
</dbReference>
<feature type="region of interest" description="Disordered" evidence="6">
    <location>
        <begin position="1"/>
        <end position="20"/>
    </location>
</feature>
<keyword evidence="5" id="KW-0687">Ribonucleoprotein</keyword>
<proteinExistence type="inferred from homology"/>
<keyword evidence="5" id="KW-0698">rRNA processing</keyword>
<evidence type="ECO:0000259" key="10">
    <source>
        <dbReference type="Pfam" id="PF17405"/>
    </source>
</evidence>
<evidence type="ECO:0000256" key="5">
    <source>
        <dbReference type="RuleBase" id="RU364032"/>
    </source>
</evidence>
<evidence type="ECO:0000259" key="7">
    <source>
        <dbReference type="Pfam" id="PF03813"/>
    </source>
</evidence>
<evidence type="ECO:0000256" key="3">
    <source>
        <dbReference type="ARBA" id="ARBA00022884"/>
    </source>
</evidence>
<feature type="compositionally biased region" description="Basic residues" evidence="6">
    <location>
        <begin position="1"/>
        <end position="11"/>
    </location>
</feature>
<evidence type="ECO:0000259" key="11">
    <source>
        <dbReference type="Pfam" id="PF17406"/>
    </source>
</evidence>
<comment type="similarity">
    <text evidence="2 5">Belongs to the NRAP family.</text>
</comment>
<evidence type="ECO:0000259" key="8">
    <source>
        <dbReference type="Pfam" id="PF17403"/>
    </source>
</evidence>
<dbReference type="InterPro" id="IPR035367">
    <property type="entry name" value="Nrap_D2"/>
</dbReference>
<keyword evidence="4 5" id="KW-0539">Nucleus</keyword>
<dbReference type="Pfam" id="PF17405">
    <property type="entry name" value="Nrap_D4"/>
    <property type="match status" value="1"/>
</dbReference>
<evidence type="ECO:0000256" key="1">
    <source>
        <dbReference type="ARBA" id="ARBA00004604"/>
    </source>
</evidence>
<keyword evidence="14" id="KW-1185">Reference proteome</keyword>
<feature type="domain" description="Nrap protein" evidence="11">
    <location>
        <begin position="867"/>
        <end position="1030"/>
    </location>
</feature>
<dbReference type="InterPro" id="IPR035368">
    <property type="entry name" value="Nrap_D3"/>
</dbReference>
<evidence type="ECO:0000313" key="13">
    <source>
        <dbReference type="EMBL" id="CAK7208830.1"/>
    </source>
</evidence>
<evidence type="ECO:0000259" key="9">
    <source>
        <dbReference type="Pfam" id="PF17404"/>
    </source>
</evidence>
<name>A0ABP0ANK7_9PEZI</name>
<organism evidence="13 14">
    <name type="scientific">Sporothrix curviconia</name>
    <dbReference type="NCBI Taxonomy" id="1260050"/>
    <lineage>
        <taxon>Eukaryota</taxon>
        <taxon>Fungi</taxon>
        <taxon>Dikarya</taxon>
        <taxon>Ascomycota</taxon>
        <taxon>Pezizomycotina</taxon>
        <taxon>Sordariomycetes</taxon>
        <taxon>Sordariomycetidae</taxon>
        <taxon>Ophiostomatales</taxon>
        <taxon>Ophiostomataceae</taxon>
        <taxon>Sporothrix</taxon>
    </lineage>
</organism>
<feature type="domain" description="Nrap protein" evidence="7">
    <location>
        <begin position="142"/>
        <end position="306"/>
    </location>
</feature>
<evidence type="ECO:0000313" key="14">
    <source>
        <dbReference type="Proteomes" id="UP001642405"/>
    </source>
</evidence>
<dbReference type="InterPro" id="IPR035371">
    <property type="entry name" value="Nrap_D6"/>
</dbReference>
<sequence>MDSNPAKRRKTDHSAAGEPYGALPFDTAAASAGLFRPSTFILETAELLQQSRVDYGKLLPNAEELLRNVKTAVESVETHGPVLISKASTAFEKKNAIKIPFPTPRPADDSLLKLSMEPPAHCNVVGSYVLKTMIRSQREFAVDMIVEMPKTLFQDKDYLNLRYFYKRAYYLAHLAKAVAKSAALADAVADVLFAYLGDNPLQPILVITPKTTTETTSKSSQKAPLDCKIRIIPCCPAGLFPAGKLLANKNCLRQDGPPSSILTASEAEAGEAGEAAPLPPTPFYNATLKAEAAYVPYLKLLHQAQKTCSAFVDACLLGHVWLQQRGFGSSLARGGFGSFEFAALVALLLQTGSKKQKRAAASLSSGGKKTTSILSPSLSSTQIFKAVVQFLASTDFRTKPCILGGPTPDSGLDALKEGTPVLFDAGSRQLNIAYKMSAWSAGLLRQHAKRTHELLKDDSVVDQFTPTFIARADIALEAYDMVVRVRCPPAAAAAATASSAHLSRHGSAWDFGDSVFQTIKRAMGNRTTLVHVQLPSSATWAVGAPLPETASTAPTHVVLGIAFDASNMSRHIDHGPPAEDKKEARKFREFWGERAELRRFKDGSILETLVWTAGQSASALCEEITRYILGHRLGLTAMDAIEVLAGSDADGSFSSLVPLTPVVDAAAFTLAREAFATLEADIRALEDLPLHVRQLAPIDAALRSATIAPPAVQSPKAVLHPMEVALFFEASGKWPDNLAAIQRAKVAFLLRIGESLEAAKAEKGDGEAFETYIGVENSSGSGSSESEASRNGITNLAYLDIVYRENAAFRLRIHSDLEEAILSRQTHDKTLDQHTRTTSAHLLAATRRMFVMLPLHNQTIATYCTRFPALSPTIRLVKRWFSAHKLTSHVSAEFIELVVLHVFLQPYPWQTPASPAPGLLRVLQFLARWDWRTEPLSVDTSGMAPLLPEEEEAAVAAKAVDPRTRLEAWRKIDPNMNHTVLFVSATHETSGTAFTTDNSGGISRPQPSKVVASRMTSLAHAACRLVKEKDVAVLAPASGGSTADGSSDFNFDPAPLFQPSLGDFDVLIHLSPRVIKRLVKGDIADNSNGDAASKPRRSIYKNLDARTGRKLHALPAHPVQLLLDQLNQVYGGGSAGGVGPIVFFYGAPQDEDKDGDHVIAALWNPQVHPRSFRINVPCSFRPVAAAPKADKKKKAKAATTDDETANTEPLIEVNRDGILAEIARIGGSLIDQIEVLNKA</sequence>
<dbReference type="InterPro" id="IPR035370">
    <property type="entry name" value="Nrap_D5"/>
</dbReference>
<dbReference type="InterPro" id="IPR005554">
    <property type="entry name" value="NOL6/Upt22"/>
</dbReference>
<gene>
    <name evidence="13" type="primary">UTP22</name>
    <name evidence="13" type="ORF">SCUCBS95973_000243</name>
</gene>
<comment type="subcellular location">
    <subcellularLocation>
        <location evidence="1 5">Nucleus</location>
        <location evidence="1 5">Nucleolus</location>
    </subcellularLocation>
</comment>
<reference evidence="13 14" key="1">
    <citation type="submission" date="2024-01" db="EMBL/GenBank/DDBJ databases">
        <authorList>
            <person name="Allen C."/>
            <person name="Tagirdzhanova G."/>
        </authorList>
    </citation>
    <scope>NUCLEOTIDE SEQUENCE [LARGE SCALE GENOMIC DNA]</scope>
</reference>
<comment type="caution">
    <text evidence="13">The sequence shown here is derived from an EMBL/GenBank/DDBJ whole genome shotgun (WGS) entry which is preliminary data.</text>
</comment>
<feature type="domain" description="Nrap protein" evidence="9">
    <location>
        <begin position="477"/>
        <end position="633"/>
    </location>
</feature>
<dbReference type="PANTHER" id="PTHR17972:SF0">
    <property type="entry name" value="NUCLEOLAR PROTEIN 6"/>
    <property type="match status" value="1"/>
</dbReference>
<dbReference type="Pfam" id="PF03813">
    <property type="entry name" value="Nrap"/>
    <property type="match status" value="1"/>
</dbReference>
<dbReference type="Gene3D" id="3.30.70.3030">
    <property type="match status" value="1"/>
</dbReference>
<feature type="domain" description="Nrap protein" evidence="10">
    <location>
        <begin position="662"/>
        <end position="865"/>
    </location>
</feature>
<dbReference type="EMBL" id="CAWUHB010000001">
    <property type="protein sequence ID" value="CAK7208830.1"/>
    <property type="molecule type" value="Genomic_DNA"/>
</dbReference>
<dbReference type="Proteomes" id="UP001642405">
    <property type="component" value="Unassembled WGS sequence"/>
</dbReference>
<keyword evidence="5" id="KW-0690">Ribosome biogenesis</keyword>
<evidence type="ECO:0000256" key="2">
    <source>
        <dbReference type="ARBA" id="ARBA00006674"/>
    </source>
</evidence>
<accession>A0ABP0ANK7</accession>
<dbReference type="PANTHER" id="PTHR17972">
    <property type="entry name" value="NUCLEOLAR RNA-ASSOCIATED PROTEIN"/>
    <property type="match status" value="1"/>
</dbReference>
<dbReference type="Pfam" id="PF17404">
    <property type="entry name" value="Nrap_D3"/>
    <property type="match status" value="1"/>
</dbReference>
<feature type="domain" description="Nrap protein" evidence="8">
    <location>
        <begin position="310"/>
        <end position="470"/>
    </location>
</feature>
<feature type="domain" description="Nrap protein" evidence="12">
    <location>
        <begin position="1061"/>
        <end position="1233"/>
    </location>
</feature>
<dbReference type="InterPro" id="IPR035082">
    <property type="entry name" value="Nrap_D1"/>
</dbReference>
<dbReference type="Pfam" id="PF17406">
    <property type="entry name" value="Nrap_D5"/>
    <property type="match status" value="1"/>
</dbReference>
<dbReference type="Pfam" id="PF17403">
    <property type="entry name" value="Nrap_D2"/>
    <property type="match status" value="1"/>
</dbReference>